<dbReference type="InterPro" id="IPR005025">
    <property type="entry name" value="FMN_Rdtase-like_dom"/>
</dbReference>
<feature type="domain" description="NADPH-dependent FMN reductase-like" evidence="1">
    <location>
        <begin position="3"/>
        <end position="142"/>
    </location>
</feature>
<reference evidence="2 3" key="1">
    <citation type="submission" date="2020-01" db="EMBL/GenBank/DDBJ databases">
        <title>Complete genome sequence of Mycoplasma felis strain Myco-2.</title>
        <authorList>
            <person name="Kinoshita Y."/>
            <person name="Niwa H."/>
            <person name="Uchida-Fujii E."/>
            <person name="Nukada T."/>
        </authorList>
    </citation>
    <scope>NUCLEOTIDE SEQUENCE [LARGE SCALE GENOMIC DNA]</scope>
    <source>
        <strain evidence="2 3">Myco-2</strain>
    </source>
</reference>
<evidence type="ECO:0000313" key="3">
    <source>
        <dbReference type="Proteomes" id="UP000464317"/>
    </source>
</evidence>
<dbReference type="InterPro" id="IPR050712">
    <property type="entry name" value="NAD(P)H-dep_reductase"/>
</dbReference>
<dbReference type="InterPro" id="IPR029039">
    <property type="entry name" value="Flavoprotein-like_sf"/>
</dbReference>
<dbReference type="EMBL" id="AP022325">
    <property type="protein sequence ID" value="BBU47859.1"/>
    <property type="molecule type" value="Genomic_DNA"/>
</dbReference>
<dbReference type="Gene3D" id="3.40.50.360">
    <property type="match status" value="1"/>
</dbReference>
<dbReference type="PANTHER" id="PTHR30543:SF21">
    <property type="entry name" value="NAD(P)H-DEPENDENT FMN REDUCTASE LOT6"/>
    <property type="match status" value="1"/>
</dbReference>
<accession>A0A809SEG0</accession>
<proteinExistence type="predicted"/>
<sequence length="179" mass="20351">MKKILFIVGSLRQNSFNKQLSEFVAKELKGKAEVSYLDYSKLPLMNQDIERDDLQVIQEIRKQIKEADLLWVFSPIYNKNMPGGLKNLFDWLSRSLDKNNPKGESAIHNKKVTVSSVGAGGFDYLFDSFTDLLKFIRTNVVGEFSDIPINPEAWNTGNITLSPESIHKIEKQISAVLEN</sequence>
<keyword evidence="3" id="KW-1185">Reference proteome</keyword>
<dbReference type="KEGG" id="mfel:JPM2_5520"/>
<organism evidence="2 3">
    <name type="scientific">Mycoplasmopsis felis</name>
    <dbReference type="NCBI Taxonomy" id="33923"/>
    <lineage>
        <taxon>Bacteria</taxon>
        <taxon>Bacillati</taxon>
        <taxon>Mycoplasmatota</taxon>
        <taxon>Mycoplasmoidales</taxon>
        <taxon>Metamycoplasmataceae</taxon>
        <taxon>Mycoplasmopsis</taxon>
    </lineage>
</organism>
<dbReference type="Pfam" id="PF03358">
    <property type="entry name" value="FMN_red"/>
    <property type="match status" value="1"/>
</dbReference>
<protein>
    <submittedName>
        <fullName evidence="2">FMN reductase</fullName>
    </submittedName>
</protein>
<evidence type="ECO:0000259" key="1">
    <source>
        <dbReference type="Pfam" id="PF03358"/>
    </source>
</evidence>
<dbReference type="GO" id="GO:0016491">
    <property type="term" value="F:oxidoreductase activity"/>
    <property type="evidence" value="ECO:0007669"/>
    <property type="project" value="InterPro"/>
</dbReference>
<dbReference type="GO" id="GO:0010181">
    <property type="term" value="F:FMN binding"/>
    <property type="evidence" value="ECO:0007669"/>
    <property type="project" value="TreeGrafter"/>
</dbReference>
<dbReference type="Proteomes" id="UP000464317">
    <property type="component" value="Chromosome"/>
</dbReference>
<dbReference type="RefSeq" id="WP_161553274.1">
    <property type="nucleotide sequence ID" value="NZ_AP022325.1"/>
</dbReference>
<gene>
    <name evidence="2" type="ORF">JPM2_5520</name>
</gene>
<dbReference type="GO" id="GO:0005829">
    <property type="term" value="C:cytosol"/>
    <property type="evidence" value="ECO:0007669"/>
    <property type="project" value="TreeGrafter"/>
</dbReference>
<dbReference type="PANTHER" id="PTHR30543">
    <property type="entry name" value="CHROMATE REDUCTASE"/>
    <property type="match status" value="1"/>
</dbReference>
<name>A0A809SEG0_9BACT</name>
<dbReference type="AlphaFoldDB" id="A0A809SEG0"/>
<evidence type="ECO:0000313" key="2">
    <source>
        <dbReference type="EMBL" id="BBU47859.1"/>
    </source>
</evidence>
<dbReference type="SUPFAM" id="SSF52218">
    <property type="entry name" value="Flavoproteins"/>
    <property type="match status" value="1"/>
</dbReference>